<name>A0A7H0GG45_9BURK</name>
<dbReference type="EMBL" id="CP060783">
    <property type="protein sequence ID" value="QNP47261.1"/>
    <property type="molecule type" value="Genomic_DNA"/>
</dbReference>
<dbReference type="Gene3D" id="3.40.50.10610">
    <property type="entry name" value="ABC-type transport auxiliary lipoprotein component"/>
    <property type="match status" value="1"/>
</dbReference>
<proteinExistence type="predicted"/>
<dbReference type="KEGG" id="daer:H9K75_12840"/>
<dbReference type="InterPro" id="IPR008517">
    <property type="entry name" value="GNA1162-like"/>
</dbReference>
<reference evidence="1 2" key="1">
    <citation type="submission" date="2020-08" db="EMBL/GenBank/DDBJ databases">
        <title>Genome sequence of Diaphorobacter aerolatus KACC 16536T.</title>
        <authorList>
            <person name="Hyun D.-W."/>
            <person name="Bae J.-W."/>
        </authorList>
    </citation>
    <scope>NUCLEOTIDE SEQUENCE [LARGE SCALE GENOMIC DNA]</scope>
    <source>
        <strain evidence="1 2">KACC 16536</strain>
    </source>
</reference>
<dbReference type="Proteomes" id="UP000516028">
    <property type="component" value="Chromosome"/>
</dbReference>
<evidence type="ECO:0000313" key="2">
    <source>
        <dbReference type="Proteomes" id="UP000516028"/>
    </source>
</evidence>
<accession>A0A7H0GG45</accession>
<protein>
    <submittedName>
        <fullName evidence="1">DUF799 family lipoprotein</fullName>
    </submittedName>
</protein>
<dbReference type="PROSITE" id="PS51257">
    <property type="entry name" value="PROKAR_LIPOPROTEIN"/>
    <property type="match status" value="1"/>
</dbReference>
<gene>
    <name evidence="1" type="ORF">H9K75_12840</name>
</gene>
<dbReference type="RefSeq" id="WP_187722974.1">
    <property type="nucleotide sequence ID" value="NZ_CP060783.1"/>
</dbReference>
<keyword evidence="1" id="KW-0449">Lipoprotein</keyword>
<sequence>MKTSNIRWFLPAMIAVSALLVGCKTNPPKRDVVAYEAPTPRSIVVVPVVNQSVDVDAPNYVLSSLPVPIAEKGYYVFPVNTTKMVLEQEGFYEAERIQQEPPENIAKMFGADAVLFVTINRWDAQYVVFSTTVTVDFDYRLVSKTGQELWRNSQSMSYSPNNNNSGGGALVMLISAAVNAAIARAAPDYMPLTNQAHRIALQTGKNPLLDGPYLKDAQARK</sequence>
<organism evidence="1 2">
    <name type="scientific">Diaphorobacter aerolatus</name>
    <dbReference type="NCBI Taxonomy" id="1288495"/>
    <lineage>
        <taxon>Bacteria</taxon>
        <taxon>Pseudomonadati</taxon>
        <taxon>Pseudomonadota</taxon>
        <taxon>Betaproteobacteria</taxon>
        <taxon>Burkholderiales</taxon>
        <taxon>Comamonadaceae</taxon>
        <taxon>Diaphorobacter</taxon>
    </lineage>
</organism>
<dbReference type="Pfam" id="PF05643">
    <property type="entry name" value="GNA1162-like"/>
    <property type="match status" value="1"/>
</dbReference>
<dbReference type="AlphaFoldDB" id="A0A7H0GG45"/>
<evidence type="ECO:0000313" key="1">
    <source>
        <dbReference type="EMBL" id="QNP47261.1"/>
    </source>
</evidence>
<keyword evidence="2" id="KW-1185">Reference proteome</keyword>